<evidence type="ECO:0000259" key="6">
    <source>
        <dbReference type="PROSITE" id="PS50071"/>
    </source>
</evidence>
<dbReference type="EMBL" id="ML987195">
    <property type="protein sequence ID" value="KAF2249089.1"/>
    <property type="molecule type" value="Genomic_DNA"/>
</dbReference>
<evidence type="ECO:0000256" key="2">
    <source>
        <dbReference type="ARBA" id="ARBA00023155"/>
    </source>
</evidence>
<evidence type="ECO:0000256" key="4">
    <source>
        <dbReference type="PROSITE-ProRule" id="PRU00108"/>
    </source>
</evidence>
<keyword evidence="3 4" id="KW-0539">Nucleus</keyword>
<evidence type="ECO:0000313" key="8">
    <source>
        <dbReference type="Proteomes" id="UP000800094"/>
    </source>
</evidence>
<dbReference type="AlphaFoldDB" id="A0A6A6IFW5"/>
<dbReference type="Pfam" id="PF05920">
    <property type="entry name" value="Homeobox_KN"/>
    <property type="match status" value="1"/>
</dbReference>
<evidence type="ECO:0000256" key="5">
    <source>
        <dbReference type="SAM" id="MobiDB-lite"/>
    </source>
</evidence>
<keyword evidence="1 4" id="KW-0238">DNA-binding</keyword>
<dbReference type="InterPro" id="IPR009057">
    <property type="entry name" value="Homeodomain-like_sf"/>
</dbReference>
<keyword evidence="8" id="KW-1185">Reference proteome</keyword>
<feature type="region of interest" description="Disordered" evidence="5">
    <location>
        <begin position="28"/>
        <end position="54"/>
    </location>
</feature>
<sequence>MLSPNGYCQKATAPSIWSFDSGYASNSLFEEEGGQNGASSREDHQPQIQEPSGLGWSGFWNAHVGNRFQVKREEPAIEPVLAKLNVFTTKDTSNDDFLLPEIPSDGETCLECELWKITNPGDNTKCEQCRVPEIIEPMSLFLDKSKCKALIPPLAVPDATYGKEIEQLRRKTRCSACELSALIDPCGSMSCPSCSANPGFLSPISPSTPHYKVKRSRAGRNSKLPLTALNRLQAWLDDNKDDPYPSAETKRLLAQECGITEKQVTTWFTNARARQLNALETYLSSGSEDEGAKESDIVSAADTPAYNTGGFTYISDTKYRNRAASVSSTFSTSNNHPRPSRRGRKKDFRRNNQSPQDLSLLSPTSITSPTVPAAQTDQEMWQCTFCYRSLVPKSWRRHEETQHRPKAQWTCMLYGPRLNFPGRSNSGSVCAFCMAKNPSEEHFLQNHRIEDCAKRDIGDRTFFRPDHLRQHIKNFHGASLSDIAQMRWKSAAESEEKGWICGFCEEGLETWDQRETHIANHFKEGMTIASWIDYSASEKKQGKKNKGKQERETENDHPHGLARLSRTFTRRSTRSSQNSQAQVRIVQHTYQHVSGWAQQNYP</sequence>
<dbReference type="InterPro" id="IPR001356">
    <property type="entry name" value="HD"/>
</dbReference>
<dbReference type="Proteomes" id="UP000800094">
    <property type="component" value="Unassembled WGS sequence"/>
</dbReference>
<feature type="compositionally biased region" description="Polar residues" evidence="5">
    <location>
        <begin position="325"/>
        <end position="337"/>
    </location>
</feature>
<dbReference type="InterPro" id="IPR008422">
    <property type="entry name" value="KN_HD"/>
</dbReference>
<dbReference type="RefSeq" id="XP_033684093.1">
    <property type="nucleotide sequence ID" value="XM_033823668.1"/>
</dbReference>
<reference evidence="7" key="1">
    <citation type="journal article" date="2020" name="Stud. Mycol.">
        <title>101 Dothideomycetes genomes: a test case for predicting lifestyles and emergence of pathogens.</title>
        <authorList>
            <person name="Haridas S."/>
            <person name="Albert R."/>
            <person name="Binder M."/>
            <person name="Bloem J."/>
            <person name="Labutti K."/>
            <person name="Salamov A."/>
            <person name="Andreopoulos B."/>
            <person name="Baker S."/>
            <person name="Barry K."/>
            <person name="Bills G."/>
            <person name="Bluhm B."/>
            <person name="Cannon C."/>
            <person name="Castanera R."/>
            <person name="Culley D."/>
            <person name="Daum C."/>
            <person name="Ezra D."/>
            <person name="Gonzalez J."/>
            <person name="Henrissat B."/>
            <person name="Kuo A."/>
            <person name="Liang C."/>
            <person name="Lipzen A."/>
            <person name="Lutzoni F."/>
            <person name="Magnuson J."/>
            <person name="Mondo S."/>
            <person name="Nolan M."/>
            <person name="Ohm R."/>
            <person name="Pangilinan J."/>
            <person name="Park H.-J."/>
            <person name="Ramirez L."/>
            <person name="Alfaro M."/>
            <person name="Sun H."/>
            <person name="Tritt A."/>
            <person name="Yoshinaga Y."/>
            <person name="Zwiers L.-H."/>
            <person name="Turgeon B."/>
            <person name="Goodwin S."/>
            <person name="Spatafora J."/>
            <person name="Crous P."/>
            <person name="Grigoriev I."/>
        </authorList>
    </citation>
    <scope>NUCLEOTIDE SEQUENCE</scope>
    <source>
        <strain evidence="7">CBS 122368</strain>
    </source>
</reference>
<dbReference type="OrthoDB" id="10056939at2759"/>
<dbReference type="SUPFAM" id="SSF46689">
    <property type="entry name" value="Homeodomain-like"/>
    <property type="match status" value="1"/>
</dbReference>
<dbReference type="CDD" id="cd00086">
    <property type="entry name" value="homeodomain"/>
    <property type="match status" value="1"/>
</dbReference>
<protein>
    <recommendedName>
        <fullName evidence="6">Homeobox domain-containing protein</fullName>
    </recommendedName>
</protein>
<name>A0A6A6IFW5_9PLEO</name>
<feature type="region of interest" description="Disordered" evidence="5">
    <location>
        <begin position="325"/>
        <end position="373"/>
    </location>
</feature>
<dbReference type="InterPro" id="IPR050224">
    <property type="entry name" value="TALE_homeobox"/>
</dbReference>
<comment type="subcellular location">
    <subcellularLocation>
        <location evidence="4">Nucleus</location>
    </subcellularLocation>
</comment>
<dbReference type="GO" id="GO:0006355">
    <property type="term" value="P:regulation of DNA-templated transcription"/>
    <property type="evidence" value="ECO:0007669"/>
    <property type="project" value="InterPro"/>
</dbReference>
<dbReference type="SMART" id="SM00389">
    <property type="entry name" value="HOX"/>
    <property type="match status" value="1"/>
</dbReference>
<proteinExistence type="predicted"/>
<dbReference type="Gene3D" id="1.10.10.60">
    <property type="entry name" value="Homeodomain-like"/>
    <property type="match status" value="1"/>
</dbReference>
<gene>
    <name evidence="7" type="ORF">BU26DRAFT_426411</name>
</gene>
<feature type="compositionally biased region" description="Basic and acidic residues" evidence="5">
    <location>
        <begin position="547"/>
        <end position="559"/>
    </location>
</feature>
<feature type="region of interest" description="Disordered" evidence="5">
    <location>
        <begin position="538"/>
        <end position="582"/>
    </location>
</feature>
<dbReference type="GO" id="GO:0003677">
    <property type="term" value="F:DNA binding"/>
    <property type="evidence" value="ECO:0007669"/>
    <property type="project" value="UniProtKB-UniRule"/>
</dbReference>
<feature type="DNA-binding region" description="Homeobox" evidence="4">
    <location>
        <begin position="217"/>
        <end position="279"/>
    </location>
</feature>
<feature type="compositionally biased region" description="Basic residues" evidence="5">
    <location>
        <begin position="338"/>
        <end position="348"/>
    </location>
</feature>
<keyword evidence="2 4" id="KW-0371">Homeobox</keyword>
<evidence type="ECO:0000256" key="1">
    <source>
        <dbReference type="ARBA" id="ARBA00023125"/>
    </source>
</evidence>
<evidence type="ECO:0000256" key="3">
    <source>
        <dbReference type="ARBA" id="ARBA00023242"/>
    </source>
</evidence>
<evidence type="ECO:0000313" key="7">
    <source>
        <dbReference type="EMBL" id="KAF2249089.1"/>
    </source>
</evidence>
<dbReference type="PROSITE" id="PS50071">
    <property type="entry name" value="HOMEOBOX_2"/>
    <property type="match status" value="1"/>
</dbReference>
<feature type="compositionally biased region" description="Low complexity" evidence="5">
    <location>
        <begin position="358"/>
        <end position="372"/>
    </location>
</feature>
<dbReference type="GO" id="GO:0005634">
    <property type="term" value="C:nucleus"/>
    <property type="evidence" value="ECO:0007669"/>
    <property type="project" value="UniProtKB-SubCell"/>
</dbReference>
<organism evidence="7 8">
    <name type="scientific">Trematosphaeria pertusa</name>
    <dbReference type="NCBI Taxonomy" id="390896"/>
    <lineage>
        <taxon>Eukaryota</taxon>
        <taxon>Fungi</taxon>
        <taxon>Dikarya</taxon>
        <taxon>Ascomycota</taxon>
        <taxon>Pezizomycotina</taxon>
        <taxon>Dothideomycetes</taxon>
        <taxon>Pleosporomycetidae</taxon>
        <taxon>Pleosporales</taxon>
        <taxon>Massarineae</taxon>
        <taxon>Trematosphaeriaceae</taxon>
        <taxon>Trematosphaeria</taxon>
    </lineage>
</organism>
<accession>A0A6A6IFW5</accession>
<dbReference type="PANTHER" id="PTHR11850">
    <property type="entry name" value="HOMEOBOX PROTEIN TRANSCRIPTION FACTORS"/>
    <property type="match status" value="1"/>
</dbReference>
<dbReference type="GeneID" id="54576998"/>
<feature type="domain" description="Homeobox" evidence="6">
    <location>
        <begin position="215"/>
        <end position="278"/>
    </location>
</feature>